<proteinExistence type="predicted"/>
<protein>
    <submittedName>
        <fullName evidence="1">Acyl-CoA N-acyltransferase</fullName>
    </submittedName>
</protein>
<comment type="caution">
    <text evidence="1">The sequence shown here is derived from an EMBL/GenBank/DDBJ whole genome shotgun (WGS) entry which is preliminary data.</text>
</comment>
<reference evidence="1" key="2">
    <citation type="journal article" date="2022" name="New Phytol.">
        <title>Evolutionary transition to the ectomycorrhizal habit in the genomes of a hyperdiverse lineage of mushroom-forming fungi.</title>
        <authorList>
            <person name="Looney B."/>
            <person name="Miyauchi S."/>
            <person name="Morin E."/>
            <person name="Drula E."/>
            <person name="Courty P.E."/>
            <person name="Kohler A."/>
            <person name="Kuo A."/>
            <person name="LaButti K."/>
            <person name="Pangilinan J."/>
            <person name="Lipzen A."/>
            <person name="Riley R."/>
            <person name="Andreopoulos W."/>
            <person name="He G."/>
            <person name="Johnson J."/>
            <person name="Nolan M."/>
            <person name="Tritt A."/>
            <person name="Barry K.W."/>
            <person name="Grigoriev I.V."/>
            <person name="Nagy L.G."/>
            <person name="Hibbett D."/>
            <person name="Henrissat B."/>
            <person name="Matheny P.B."/>
            <person name="Labbe J."/>
            <person name="Martin F.M."/>
        </authorList>
    </citation>
    <scope>NUCLEOTIDE SEQUENCE</scope>
    <source>
        <strain evidence="1">FP105234-sp</strain>
    </source>
</reference>
<keyword evidence="2" id="KW-1185">Reference proteome</keyword>
<dbReference type="Proteomes" id="UP000814033">
    <property type="component" value="Unassembled WGS sequence"/>
</dbReference>
<evidence type="ECO:0000313" key="1">
    <source>
        <dbReference type="EMBL" id="KAI0043764.1"/>
    </source>
</evidence>
<sequence length="247" mass="27709">MSWVNNHTPPPAQDLRGYYGPEPYDVNFVFPLHLRTLESARVRLTPFIPAQHAQAYLDAVTAHPSLERWTPLNHRTLDDVLRTIETWVRADPGWVLLAIVDKPSGAFAGVIGLIKTSAPQLTTEIGWVIVFPAFQRTYVASNAVGVLLRYCLELPTAEPPGLGLRRVIWTANPFNTQSARTAQRMGFKLEGTLRWSWVLGEGKEGKKPRAGDPFEDRPGRDSVLLAFCGDDWEDGGRELVQKRIDRV</sequence>
<name>A0ACB8RHP7_9AGAM</name>
<accession>A0ACB8RHP7</accession>
<dbReference type="EMBL" id="MU276005">
    <property type="protein sequence ID" value="KAI0043764.1"/>
    <property type="molecule type" value="Genomic_DNA"/>
</dbReference>
<organism evidence="1 2">
    <name type="scientific">Auriscalpium vulgare</name>
    <dbReference type="NCBI Taxonomy" id="40419"/>
    <lineage>
        <taxon>Eukaryota</taxon>
        <taxon>Fungi</taxon>
        <taxon>Dikarya</taxon>
        <taxon>Basidiomycota</taxon>
        <taxon>Agaricomycotina</taxon>
        <taxon>Agaricomycetes</taxon>
        <taxon>Russulales</taxon>
        <taxon>Auriscalpiaceae</taxon>
        <taxon>Auriscalpium</taxon>
    </lineage>
</organism>
<evidence type="ECO:0000313" key="2">
    <source>
        <dbReference type="Proteomes" id="UP000814033"/>
    </source>
</evidence>
<gene>
    <name evidence="1" type="ORF">FA95DRAFT_1562970</name>
</gene>
<reference evidence="1" key="1">
    <citation type="submission" date="2021-02" db="EMBL/GenBank/DDBJ databases">
        <authorList>
            <consortium name="DOE Joint Genome Institute"/>
            <person name="Ahrendt S."/>
            <person name="Looney B.P."/>
            <person name="Miyauchi S."/>
            <person name="Morin E."/>
            <person name="Drula E."/>
            <person name="Courty P.E."/>
            <person name="Chicoki N."/>
            <person name="Fauchery L."/>
            <person name="Kohler A."/>
            <person name="Kuo A."/>
            <person name="Labutti K."/>
            <person name="Pangilinan J."/>
            <person name="Lipzen A."/>
            <person name="Riley R."/>
            <person name="Andreopoulos W."/>
            <person name="He G."/>
            <person name="Johnson J."/>
            <person name="Barry K.W."/>
            <person name="Grigoriev I.V."/>
            <person name="Nagy L."/>
            <person name="Hibbett D."/>
            <person name="Henrissat B."/>
            <person name="Matheny P.B."/>
            <person name="Labbe J."/>
            <person name="Martin F."/>
        </authorList>
    </citation>
    <scope>NUCLEOTIDE SEQUENCE</scope>
    <source>
        <strain evidence="1">FP105234-sp</strain>
    </source>
</reference>